<dbReference type="GO" id="GO:0015074">
    <property type="term" value="P:DNA integration"/>
    <property type="evidence" value="ECO:0007669"/>
    <property type="project" value="UniProtKB-KW"/>
</dbReference>
<dbReference type="InterPro" id="IPR038488">
    <property type="entry name" value="Integrase_DNA-bd_sf"/>
</dbReference>
<evidence type="ECO:0000313" key="8">
    <source>
        <dbReference type="EMBL" id="QEW26223.1"/>
    </source>
</evidence>
<dbReference type="AlphaFoldDB" id="A0A5P3ABY1"/>
<keyword evidence="4" id="KW-0233">DNA recombination</keyword>
<dbReference type="Pfam" id="PF13356">
    <property type="entry name" value="Arm-DNA-bind_3"/>
    <property type="match status" value="1"/>
</dbReference>
<dbReference type="Proteomes" id="UP000325785">
    <property type="component" value="Chromosome"/>
</dbReference>
<dbReference type="Pfam" id="PF00589">
    <property type="entry name" value="Phage_integrase"/>
    <property type="match status" value="1"/>
</dbReference>
<dbReference type="PROSITE" id="PS51900">
    <property type="entry name" value="CB"/>
    <property type="match status" value="1"/>
</dbReference>
<comment type="similarity">
    <text evidence="1">Belongs to the 'phage' integrase family.</text>
</comment>
<sequence length="427" mass="47285">MPKKAQELGPLQVKRLTHPGGIGNVTFAVGGVDGLQIQITPNGARSWVLRTTIAGTRRNIGLGSYPSVTLAQARERARESRDLIWKGIDPVAQRRAARAALAAQNARDLTFAEAAERLLSTKEKEFRSERHAKIWRSSLDLYAIPTMGDMQVSEIERQDVLRALEPIWTTKTDTAKRLRQRIEAVLSWATVAGHREGENPARWKHNLDAFLPAASKVAKTKHWPALALDDTSDWFADLRGREGIATRALELLALTAVRSGDVRGAVWSEIDLSAKLWTIPADRMKAAKEHRVPLTAEAAALLEAVPRMQGVPYVFPAARGGMLSDAALSACMKRINEAREGGYLDRVSGRPAVPHGLRSTFRDWAAERTNYPRDMAEMALAHNVGTEVERAYRRGDMLEKRRQMMGAWQRFLRGEAGGKVVRIGEAG</sequence>
<evidence type="ECO:0000256" key="4">
    <source>
        <dbReference type="ARBA" id="ARBA00023172"/>
    </source>
</evidence>
<dbReference type="InterPro" id="IPR010998">
    <property type="entry name" value="Integrase_recombinase_N"/>
</dbReference>
<dbReference type="CDD" id="cd00801">
    <property type="entry name" value="INT_P4_C"/>
    <property type="match status" value="1"/>
</dbReference>
<keyword evidence="2" id="KW-0229">DNA integration</keyword>
<accession>A0A5P3ABY1</accession>
<dbReference type="InterPro" id="IPR044068">
    <property type="entry name" value="CB"/>
</dbReference>
<dbReference type="EMBL" id="CP031598">
    <property type="protein sequence ID" value="QEW26223.1"/>
    <property type="molecule type" value="Genomic_DNA"/>
</dbReference>
<evidence type="ECO:0000256" key="1">
    <source>
        <dbReference type="ARBA" id="ARBA00008857"/>
    </source>
</evidence>
<dbReference type="InterPro" id="IPR050808">
    <property type="entry name" value="Phage_Integrase"/>
</dbReference>
<feature type="domain" description="Tyr recombinase" evidence="6">
    <location>
        <begin position="221"/>
        <end position="405"/>
    </location>
</feature>
<dbReference type="InterPro" id="IPR025166">
    <property type="entry name" value="Integrase_DNA_bind_dom"/>
</dbReference>
<dbReference type="InterPro" id="IPR011010">
    <property type="entry name" value="DNA_brk_join_enz"/>
</dbReference>
<dbReference type="PANTHER" id="PTHR30629:SF2">
    <property type="entry name" value="PROPHAGE INTEGRASE INTS-RELATED"/>
    <property type="match status" value="1"/>
</dbReference>
<dbReference type="SUPFAM" id="SSF56349">
    <property type="entry name" value="DNA breaking-rejoining enzymes"/>
    <property type="match status" value="1"/>
</dbReference>
<organism evidence="8 9">
    <name type="scientific">Roseovarius indicus</name>
    <dbReference type="NCBI Taxonomy" id="540747"/>
    <lineage>
        <taxon>Bacteria</taxon>
        <taxon>Pseudomonadati</taxon>
        <taxon>Pseudomonadota</taxon>
        <taxon>Alphaproteobacteria</taxon>
        <taxon>Rhodobacterales</taxon>
        <taxon>Roseobacteraceae</taxon>
        <taxon>Roseovarius</taxon>
    </lineage>
</organism>
<reference evidence="8 9" key="1">
    <citation type="submission" date="2018-08" db="EMBL/GenBank/DDBJ databases">
        <title>Genetic Globetrotter - A new plasmid hitch-hiking vast phylogenetic and geographic distances.</title>
        <authorList>
            <person name="Vollmers J."/>
            <person name="Petersen J."/>
        </authorList>
    </citation>
    <scope>NUCLEOTIDE SEQUENCE [LARGE SCALE GENOMIC DNA]</scope>
    <source>
        <strain evidence="8 9">DSM 26383</strain>
    </source>
</reference>
<evidence type="ECO:0000313" key="9">
    <source>
        <dbReference type="Proteomes" id="UP000325785"/>
    </source>
</evidence>
<dbReference type="GO" id="GO:0003677">
    <property type="term" value="F:DNA binding"/>
    <property type="evidence" value="ECO:0007669"/>
    <property type="project" value="UniProtKB-UniRule"/>
</dbReference>
<protein>
    <submittedName>
        <fullName evidence="8">Prophage CP4-57 integrase</fullName>
    </submittedName>
</protein>
<dbReference type="InterPro" id="IPR013762">
    <property type="entry name" value="Integrase-like_cat_sf"/>
</dbReference>
<dbReference type="RefSeq" id="WP_057813540.1">
    <property type="nucleotide sequence ID" value="NZ_FOMY01000003.1"/>
</dbReference>
<dbReference type="PANTHER" id="PTHR30629">
    <property type="entry name" value="PROPHAGE INTEGRASE"/>
    <property type="match status" value="1"/>
</dbReference>
<dbReference type="KEGG" id="rid:RIdsm_02020"/>
<dbReference type="InterPro" id="IPR053876">
    <property type="entry name" value="Phage_int_M"/>
</dbReference>
<gene>
    <name evidence="8" type="primary">intA_1</name>
    <name evidence="8" type="ORF">RIdsm_02020</name>
</gene>
<dbReference type="InterPro" id="IPR002104">
    <property type="entry name" value="Integrase_catalytic"/>
</dbReference>
<feature type="domain" description="Core-binding (CB)" evidence="7">
    <location>
        <begin position="109"/>
        <end position="190"/>
    </location>
</feature>
<proteinExistence type="inferred from homology"/>
<dbReference type="Gene3D" id="1.10.443.10">
    <property type="entry name" value="Intergrase catalytic core"/>
    <property type="match status" value="1"/>
</dbReference>
<dbReference type="Pfam" id="PF22022">
    <property type="entry name" value="Phage_int_M"/>
    <property type="match status" value="1"/>
</dbReference>
<evidence type="ECO:0000256" key="2">
    <source>
        <dbReference type="ARBA" id="ARBA00022908"/>
    </source>
</evidence>
<dbReference type="Gene3D" id="1.10.150.130">
    <property type="match status" value="1"/>
</dbReference>
<dbReference type="PROSITE" id="PS51898">
    <property type="entry name" value="TYR_RECOMBINASE"/>
    <property type="match status" value="1"/>
</dbReference>
<evidence type="ECO:0000256" key="5">
    <source>
        <dbReference type="PROSITE-ProRule" id="PRU01248"/>
    </source>
</evidence>
<name>A0A5P3ABY1_9RHOB</name>
<evidence type="ECO:0000256" key="3">
    <source>
        <dbReference type="ARBA" id="ARBA00023125"/>
    </source>
</evidence>
<keyword evidence="3 5" id="KW-0238">DNA-binding</keyword>
<dbReference type="GO" id="GO:0006310">
    <property type="term" value="P:DNA recombination"/>
    <property type="evidence" value="ECO:0007669"/>
    <property type="project" value="UniProtKB-KW"/>
</dbReference>
<evidence type="ECO:0000259" key="6">
    <source>
        <dbReference type="PROSITE" id="PS51898"/>
    </source>
</evidence>
<evidence type="ECO:0000259" key="7">
    <source>
        <dbReference type="PROSITE" id="PS51900"/>
    </source>
</evidence>
<dbReference type="Gene3D" id="3.30.160.390">
    <property type="entry name" value="Integrase, DNA-binding domain"/>
    <property type="match status" value="1"/>
</dbReference>